<keyword evidence="1" id="KW-0472">Membrane</keyword>
<dbReference type="NCBIfam" id="NF010470">
    <property type="entry name" value="PRK13895.1"/>
    <property type="match status" value="1"/>
</dbReference>
<organism evidence="2 3">
    <name type="scientific">Legionella steelei</name>
    <dbReference type="NCBI Taxonomy" id="947033"/>
    <lineage>
        <taxon>Bacteria</taxon>
        <taxon>Pseudomonadati</taxon>
        <taxon>Pseudomonadota</taxon>
        <taxon>Gammaproteobacteria</taxon>
        <taxon>Legionellales</taxon>
        <taxon>Legionellaceae</taxon>
        <taxon>Legionella</taxon>
    </lineage>
</organism>
<evidence type="ECO:0000313" key="3">
    <source>
        <dbReference type="Proteomes" id="UP000054926"/>
    </source>
</evidence>
<keyword evidence="1" id="KW-1133">Transmembrane helix</keyword>
<dbReference type="InterPro" id="IPR028140">
    <property type="entry name" value="TraM"/>
</dbReference>
<dbReference type="Proteomes" id="UP000054926">
    <property type="component" value="Unassembled WGS sequence"/>
</dbReference>
<feature type="transmembrane region" description="Helical" evidence="1">
    <location>
        <begin position="124"/>
        <end position="142"/>
    </location>
</feature>
<sequence length="145" mass="16652">MTDKWDANIQEIAIKHGVVLSKDDPILILQTMNERLIEESRLAQAVMLTQFREEMECISSQWKDDANNKAEKILNAALSSSKEAMDKILRQTTSEFTQAMKQLISDSLTEARDLTRQTRKYNHFWLAGSITACLLFLFFYLSNGT</sequence>
<evidence type="ECO:0000313" key="2">
    <source>
        <dbReference type="EMBL" id="KTD66745.1"/>
    </source>
</evidence>
<dbReference type="Pfam" id="PF11657">
    <property type="entry name" value="Activator-TraM"/>
    <property type="match status" value="1"/>
</dbReference>
<dbReference type="AlphaFoldDB" id="A0A0W0ZCG7"/>
<keyword evidence="3" id="KW-1185">Reference proteome</keyword>
<protein>
    <submittedName>
        <fullName evidence="2">TraM Protein</fullName>
    </submittedName>
</protein>
<reference evidence="2 3" key="1">
    <citation type="submission" date="2015-11" db="EMBL/GenBank/DDBJ databases">
        <title>Genomic analysis of 38 Legionella species identifies large and diverse effector repertoires.</title>
        <authorList>
            <person name="Burstein D."/>
            <person name="Amaro F."/>
            <person name="Zusman T."/>
            <person name="Lifshitz Z."/>
            <person name="Cohen O."/>
            <person name="Gilbert J.A."/>
            <person name="Pupko T."/>
            <person name="Shuman H.A."/>
            <person name="Segal G."/>
        </authorList>
    </citation>
    <scope>NUCLEOTIDE SEQUENCE [LARGE SCALE GENOMIC DNA]</scope>
    <source>
        <strain evidence="2 3">IMVS3376</strain>
    </source>
</reference>
<name>A0A0W0ZCG7_9GAMM</name>
<dbReference type="STRING" id="947033.Lste_2951"/>
<dbReference type="PATRIC" id="fig|947033.5.peg.3126"/>
<gene>
    <name evidence="2" type="primary">traM</name>
    <name evidence="2" type="ORF">Lste_2951</name>
</gene>
<comment type="caution">
    <text evidence="2">The sequence shown here is derived from an EMBL/GenBank/DDBJ whole genome shotgun (WGS) entry which is preliminary data.</text>
</comment>
<dbReference type="EMBL" id="LNYY01000021">
    <property type="protein sequence ID" value="KTD66745.1"/>
    <property type="molecule type" value="Genomic_DNA"/>
</dbReference>
<dbReference type="OrthoDB" id="7478199at2"/>
<dbReference type="RefSeq" id="WP_058511803.1">
    <property type="nucleotide sequence ID" value="NZ_LNYY01000021.1"/>
</dbReference>
<dbReference type="GO" id="GO:0009372">
    <property type="term" value="P:quorum sensing"/>
    <property type="evidence" value="ECO:0007669"/>
    <property type="project" value="InterPro"/>
</dbReference>
<proteinExistence type="predicted"/>
<evidence type="ECO:0000256" key="1">
    <source>
        <dbReference type="SAM" id="Phobius"/>
    </source>
</evidence>
<keyword evidence="1" id="KW-0812">Transmembrane</keyword>
<accession>A0A0W0ZCG7</accession>